<reference evidence="1" key="2">
    <citation type="journal article" date="2015" name="Fish Shellfish Immunol.">
        <title>Early steps in the European eel (Anguilla anguilla)-Vibrio vulnificus interaction in the gills: Role of the RtxA13 toxin.</title>
        <authorList>
            <person name="Callol A."/>
            <person name="Pajuelo D."/>
            <person name="Ebbesson L."/>
            <person name="Teles M."/>
            <person name="MacKenzie S."/>
            <person name="Amaro C."/>
        </authorList>
    </citation>
    <scope>NUCLEOTIDE SEQUENCE</scope>
</reference>
<dbReference type="AlphaFoldDB" id="A0A0E9TKE5"/>
<organism evidence="1">
    <name type="scientific">Anguilla anguilla</name>
    <name type="common">European freshwater eel</name>
    <name type="synonym">Muraena anguilla</name>
    <dbReference type="NCBI Taxonomy" id="7936"/>
    <lineage>
        <taxon>Eukaryota</taxon>
        <taxon>Metazoa</taxon>
        <taxon>Chordata</taxon>
        <taxon>Craniata</taxon>
        <taxon>Vertebrata</taxon>
        <taxon>Euteleostomi</taxon>
        <taxon>Actinopterygii</taxon>
        <taxon>Neopterygii</taxon>
        <taxon>Teleostei</taxon>
        <taxon>Anguilliformes</taxon>
        <taxon>Anguillidae</taxon>
        <taxon>Anguilla</taxon>
    </lineage>
</organism>
<evidence type="ECO:0000313" key="1">
    <source>
        <dbReference type="EMBL" id="JAH53325.1"/>
    </source>
</evidence>
<dbReference type="EMBL" id="GBXM01055252">
    <property type="protein sequence ID" value="JAH53325.1"/>
    <property type="molecule type" value="Transcribed_RNA"/>
</dbReference>
<sequence length="56" mass="6410">MHVTDSATPVWILAGEYRGLWRLIRMVPEYEDDNGFVVCRSSLDNHLEMTGSTRAL</sequence>
<proteinExistence type="predicted"/>
<reference evidence="1" key="1">
    <citation type="submission" date="2014-11" db="EMBL/GenBank/DDBJ databases">
        <authorList>
            <person name="Amaro Gonzalez C."/>
        </authorList>
    </citation>
    <scope>NUCLEOTIDE SEQUENCE</scope>
</reference>
<accession>A0A0E9TKE5</accession>
<protein>
    <submittedName>
        <fullName evidence="1">Uncharacterized protein</fullName>
    </submittedName>
</protein>
<name>A0A0E9TKE5_ANGAN</name>